<name>A0A8S9U0Z1_PHYIN</name>
<gene>
    <name evidence="1" type="ORF">GN958_ATG16221</name>
</gene>
<comment type="caution">
    <text evidence="1">The sequence shown here is derived from an EMBL/GenBank/DDBJ whole genome shotgun (WGS) entry which is preliminary data.</text>
</comment>
<proteinExistence type="predicted"/>
<dbReference type="Proteomes" id="UP000704712">
    <property type="component" value="Unassembled WGS sequence"/>
</dbReference>
<protein>
    <submittedName>
        <fullName evidence="1">Uncharacterized protein</fullName>
    </submittedName>
</protein>
<organism evidence="1 2">
    <name type="scientific">Phytophthora infestans</name>
    <name type="common">Potato late blight agent</name>
    <name type="synonym">Botrytis infestans</name>
    <dbReference type="NCBI Taxonomy" id="4787"/>
    <lineage>
        <taxon>Eukaryota</taxon>
        <taxon>Sar</taxon>
        <taxon>Stramenopiles</taxon>
        <taxon>Oomycota</taxon>
        <taxon>Peronosporomycetes</taxon>
        <taxon>Peronosporales</taxon>
        <taxon>Peronosporaceae</taxon>
        <taxon>Phytophthora</taxon>
    </lineage>
</organism>
<reference evidence="1" key="1">
    <citation type="submission" date="2020-03" db="EMBL/GenBank/DDBJ databases">
        <title>Hybrid Assembly of Korean Phytophthora infestans isolates.</title>
        <authorList>
            <person name="Prokchorchik M."/>
            <person name="Lee Y."/>
            <person name="Seo J."/>
            <person name="Cho J.-H."/>
            <person name="Park Y.-E."/>
            <person name="Jang D.-C."/>
            <person name="Im J.-S."/>
            <person name="Choi J.-G."/>
            <person name="Park H.-J."/>
            <person name="Lee G.-B."/>
            <person name="Lee Y.-G."/>
            <person name="Hong S.-Y."/>
            <person name="Cho K."/>
            <person name="Sohn K.H."/>
        </authorList>
    </citation>
    <scope>NUCLEOTIDE SEQUENCE</scope>
    <source>
        <strain evidence="1">KR_2_A2</strain>
    </source>
</reference>
<accession>A0A8S9U0Z1</accession>
<sequence>MRLADHAGFIIFLDKKPVVFYTNDLSGTPSQRVLSGSSPEAIDLCHGLAPIRRWTGEQNLHRKILSVPAAIAVYNIFMNAVDRVDQLRSTNPIRRKEAR</sequence>
<evidence type="ECO:0000313" key="1">
    <source>
        <dbReference type="EMBL" id="KAF4134596.1"/>
    </source>
</evidence>
<dbReference type="AlphaFoldDB" id="A0A8S9U0Z1"/>
<dbReference type="EMBL" id="JAACNO010002263">
    <property type="protein sequence ID" value="KAF4134596.1"/>
    <property type="molecule type" value="Genomic_DNA"/>
</dbReference>
<evidence type="ECO:0000313" key="2">
    <source>
        <dbReference type="Proteomes" id="UP000704712"/>
    </source>
</evidence>